<sequence length="651" mass="74169">MTSATSISFLLLFFSVFGIASGNPILSLTQIIAPINNSAIDAEPSWVRDPDGRGTVGLMLSCVLTLGLCVWTAVHLNVDPEATGGRVFKRKVLWVFIGLFCPEIVLTSSFEQWKKSRTLHKRVRIRQGPKDIEDPVDSDSSICNHVEDAVQPTGKQRISQFFSKTWQRLRYPHQHAFSMTCSFFIVMGGVTIPQDNRHQSTLTPEGFEYLLDLEILKSDCVDTATILDKGKADFLAKFLVCVQAAWMVLQCVLRKMNSLPVTLIELNTLCHVICALVMYYFWWKKPLNIGKPIMVSKDPDLSSMLFAAEMRRSQNITVRLMGENETLPDFEPGELQRSSETLYDRYQSLNSIFNLALPNRWKIAGAPPEDWKARENRKWALWDLVRARRRTREKSNAIMLLPTQSIKDNSEREPEGCETFDLKLLEARSFSDAEKKELHLSEDEKHEATAVIQAPKKTVTLLESEIKTLFAAARAFAKPGNEKLKKDYEDIGNPGNDQGYLSGKDKDTQLRTNRIKNLHFDLDIVMSDIDGLSDPHILLSCLNIIYGGAHASAWNSHFPTLLEQWMWRSSCLVLALPAVVTTLKIITQHMPDRWHMDYYVNIAVRILLHPILLVYFCARIFVVVESFISIRNLPDGAYNTVQLSEYWPHFR</sequence>
<dbReference type="PANTHER" id="PTHR35043">
    <property type="entry name" value="TRANSCRIPTION FACTOR DOMAIN-CONTAINING PROTEIN"/>
    <property type="match status" value="1"/>
</dbReference>
<keyword evidence="1" id="KW-0472">Membrane</keyword>
<evidence type="ECO:0000313" key="2">
    <source>
        <dbReference type="EMBL" id="CCX11113.1"/>
    </source>
</evidence>
<dbReference type="STRING" id="1076935.U4LGZ3"/>
<evidence type="ECO:0000313" key="3">
    <source>
        <dbReference type="Proteomes" id="UP000018144"/>
    </source>
</evidence>
<name>U4LGZ3_PYROM</name>
<dbReference type="PANTHER" id="PTHR35043:SF7">
    <property type="entry name" value="TRANSCRIPTION FACTOR DOMAIN-CONTAINING PROTEIN"/>
    <property type="match status" value="1"/>
</dbReference>
<keyword evidence="1" id="KW-1133">Transmembrane helix</keyword>
<reference evidence="2 3" key="1">
    <citation type="journal article" date="2013" name="PLoS Genet.">
        <title>The genome and development-dependent transcriptomes of Pyronema confluens: a window into fungal evolution.</title>
        <authorList>
            <person name="Traeger S."/>
            <person name="Altegoer F."/>
            <person name="Freitag M."/>
            <person name="Gabaldon T."/>
            <person name="Kempken F."/>
            <person name="Kumar A."/>
            <person name="Marcet-Houben M."/>
            <person name="Poggeler S."/>
            <person name="Stajich J.E."/>
            <person name="Nowrousian M."/>
        </authorList>
    </citation>
    <scope>NUCLEOTIDE SEQUENCE [LARGE SCALE GENOMIC DNA]</scope>
    <source>
        <strain evidence="3">CBS 100304</strain>
        <tissue evidence="2">Vegetative mycelium</tissue>
    </source>
</reference>
<evidence type="ECO:0000256" key="1">
    <source>
        <dbReference type="SAM" id="Phobius"/>
    </source>
</evidence>
<dbReference type="OMA" id="GVSEIRC"/>
<dbReference type="OrthoDB" id="9451547at2759"/>
<protein>
    <submittedName>
        <fullName evidence="2">Uncharacterized protein</fullName>
    </submittedName>
</protein>
<gene>
    <name evidence="2" type="ORF">PCON_10707</name>
</gene>
<feature type="transmembrane region" description="Helical" evidence="1">
    <location>
        <begin position="598"/>
        <end position="622"/>
    </location>
</feature>
<accession>U4LGZ3</accession>
<feature type="transmembrane region" description="Helical" evidence="1">
    <location>
        <begin position="54"/>
        <end position="73"/>
    </location>
</feature>
<feature type="transmembrane region" description="Helical" evidence="1">
    <location>
        <begin position="565"/>
        <end position="586"/>
    </location>
</feature>
<feature type="transmembrane region" description="Helical" evidence="1">
    <location>
        <begin position="93"/>
        <end position="113"/>
    </location>
</feature>
<dbReference type="EMBL" id="HF935594">
    <property type="protein sequence ID" value="CCX11113.1"/>
    <property type="molecule type" value="Genomic_DNA"/>
</dbReference>
<feature type="transmembrane region" description="Helical" evidence="1">
    <location>
        <begin position="264"/>
        <end position="283"/>
    </location>
</feature>
<dbReference type="AlphaFoldDB" id="U4LGZ3"/>
<keyword evidence="3" id="KW-1185">Reference proteome</keyword>
<feature type="transmembrane region" description="Helical" evidence="1">
    <location>
        <begin position="176"/>
        <end position="194"/>
    </location>
</feature>
<dbReference type="eggNOG" id="ENOG502S6E5">
    <property type="taxonomic scope" value="Eukaryota"/>
</dbReference>
<feature type="transmembrane region" description="Helical" evidence="1">
    <location>
        <begin position="6"/>
        <end position="33"/>
    </location>
</feature>
<keyword evidence="1" id="KW-0812">Transmembrane</keyword>
<proteinExistence type="predicted"/>
<dbReference type="Proteomes" id="UP000018144">
    <property type="component" value="Unassembled WGS sequence"/>
</dbReference>
<organism evidence="2 3">
    <name type="scientific">Pyronema omphalodes (strain CBS 100304)</name>
    <name type="common">Pyronema confluens</name>
    <dbReference type="NCBI Taxonomy" id="1076935"/>
    <lineage>
        <taxon>Eukaryota</taxon>
        <taxon>Fungi</taxon>
        <taxon>Dikarya</taxon>
        <taxon>Ascomycota</taxon>
        <taxon>Pezizomycotina</taxon>
        <taxon>Pezizomycetes</taxon>
        <taxon>Pezizales</taxon>
        <taxon>Pyronemataceae</taxon>
        <taxon>Pyronema</taxon>
    </lineage>
</organism>